<evidence type="ECO:0000313" key="1">
    <source>
        <dbReference type="EMBL" id="CAB3689312.1"/>
    </source>
</evidence>
<dbReference type="RefSeq" id="WP_175216384.1">
    <property type="nucleotide sequence ID" value="NZ_CADIJO010000005.1"/>
</dbReference>
<organism evidence="1 2">
    <name type="scientific">Achromobacter deleyi</name>
    <dbReference type="NCBI Taxonomy" id="1353891"/>
    <lineage>
        <taxon>Bacteria</taxon>
        <taxon>Pseudomonadati</taxon>
        <taxon>Pseudomonadota</taxon>
        <taxon>Betaproteobacteria</taxon>
        <taxon>Burkholderiales</taxon>
        <taxon>Alcaligenaceae</taxon>
        <taxon>Achromobacter</taxon>
    </lineage>
</organism>
<reference evidence="1 2" key="1">
    <citation type="submission" date="2020-04" db="EMBL/GenBank/DDBJ databases">
        <authorList>
            <person name="De Canck E."/>
        </authorList>
    </citation>
    <scope>NUCLEOTIDE SEQUENCE [LARGE SCALE GENOMIC DNA]</scope>
    <source>
        <strain evidence="1 2">LMG 3458</strain>
    </source>
</reference>
<protein>
    <submittedName>
        <fullName evidence="1">Uncharacterized protein</fullName>
    </submittedName>
</protein>
<dbReference type="Proteomes" id="UP000494111">
    <property type="component" value="Unassembled WGS sequence"/>
</dbReference>
<dbReference type="AlphaFoldDB" id="A0A6S6ZPY6"/>
<proteinExistence type="predicted"/>
<name>A0A6S6ZPY6_9BURK</name>
<gene>
    <name evidence="1" type="ORF">LMG3458_02047</name>
</gene>
<dbReference type="EMBL" id="CADIJO010000005">
    <property type="protein sequence ID" value="CAB3689312.1"/>
    <property type="molecule type" value="Genomic_DNA"/>
</dbReference>
<evidence type="ECO:0000313" key="2">
    <source>
        <dbReference type="Proteomes" id="UP000494111"/>
    </source>
</evidence>
<sequence>MEEIVLTFSRKTGDVRVHNEGGSELDAGEVEQIIAALSALRERMQPPVPTAVPIGKPLQIAAFPAWWVQPDFADGSVVCYRHPGLGWMGFSINHVQAIDLARLLHQQNDPEQQLSTSRQ</sequence>
<accession>A0A6S6ZPY6</accession>